<dbReference type="Pfam" id="PF25597">
    <property type="entry name" value="SH3_retrovirus"/>
    <property type="match status" value="1"/>
</dbReference>
<dbReference type="InterPro" id="IPR057670">
    <property type="entry name" value="SH3_retrovirus"/>
</dbReference>
<dbReference type="GO" id="GO:0003676">
    <property type="term" value="F:nucleic acid binding"/>
    <property type="evidence" value="ECO:0007669"/>
    <property type="project" value="InterPro"/>
</dbReference>
<proteinExistence type="predicted"/>
<evidence type="ECO:0000313" key="4">
    <source>
        <dbReference type="EMBL" id="GEU33470.1"/>
    </source>
</evidence>
<dbReference type="PANTHER" id="PTHR42648">
    <property type="entry name" value="TRANSPOSASE, PUTATIVE-RELATED"/>
    <property type="match status" value="1"/>
</dbReference>
<sequence>MNQFYEIKGILRQFSVARTPQQNRVAERRNRTLIEAARTMLADSKLSLPYELFHGRTPTLSFMRPFGCLVTILNTIDHLGKFNGKADKGFFVRYSLNSKAFRVFNSKTRIVEENLHIRFSKSTPNVVDPKSSHDDGFKPSSDGEKKVDEDPKKESECNDQEKDDNVNNTNNVNTVPQPSDPIENVADEAVHKEFCDSLVRATTTAFSLRAEQDSGGDPWCQETIGDTIAQTKLESVSKHSNNSLLARGNILQSDEDRLKLDELMALCSKLQNKVLDLEKTKTTQHNEIATQQKEIASSKNRVKQLEKNRSRTHRLKRLYKVGLTARVESSRDEESLVVVKKVNDEVQNVVEEVVEVINTAKLIIDAAQVSPAGDIVSTTSIPLSTATTANIDIDHQLAERMQAQEHEELSMKKKATLFQQLLERKRKHFTAKRAEEKRNKPPTKAQQRKIMCTYLKNMEGYKLKDLKLKEFDYIQKMFDRAFKMVNTFEDFRTELMEGKEKRAGTEMIQEITNKQKVEDDKETTKLKQFMEIIPDKEFMLYLWLFCLQRLLTGKSIKKEEKAIIK</sequence>
<organism evidence="4">
    <name type="scientific">Tanacetum cinerariifolium</name>
    <name type="common">Dalmatian daisy</name>
    <name type="synonym">Chrysanthemum cinerariifolium</name>
    <dbReference type="NCBI Taxonomy" id="118510"/>
    <lineage>
        <taxon>Eukaryota</taxon>
        <taxon>Viridiplantae</taxon>
        <taxon>Streptophyta</taxon>
        <taxon>Embryophyta</taxon>
        <taxon>Tracheophyta</taxon>
        <taxon>Spermatophyta</taxon>
        <taxon>Magnoliopsida</taxon>
        <taxon>eudicotyledons</taxon>
        <taxon>Gunneridae</taxon>
        <taxon>Pentapetalae</taxon>
        <taxon>asterids</taxon>
        <taxon>campanulids</taxon>
        <taxon>Asterales</taxon>
        <taxon>Asteraceae</taxon>
        <taxon>Asteroideae</taxon>
        <taxon>Anthemideae</taxon>
        <taxon>Anthemidinae</taxon>
        <taxon>Tanacetum</taxon>
    </lineage>
</organism>
<gene>
    <name evidence="4" type="ORF">Tci_005448</name>
</gene>
<dbReference type="InterPro" id="IPR036397">
    <property type="entry name" value="RNaseH_sf"/>
</dbReference>
<feature type="compositionally biased region" description="Basic and acidic residues" evidence="2">
    <location>
        <begin position="130"/>
        <end position="165"/>
    </location>
</feature>
<dbReference type="InterPro" id="IPR039537">
    <property type="entry name" value="Retrotran_Ty1/copia-like"/>
</dbReference>
<keyword evidence="1" id="KW-0175">Coiled coil</keyword>
<protein>
    <submittedName>
        <fullName evidence="4">Retrovirus-related Pol polyprotein from transposon TNT 1-94</fullName>
    </submittedName>
</protein>
<dbReference type="Gene3D" id="3.30.420.10">
    <property type="entry name" value="Ribonuclease H-like superfamily/Ribonuclease H"/>
    <property type="match status" value="1"/>
</dbReference>
<reference evidence="4" key="1">
    <citation type="journal article" date="2019" name="Sci. Rep.">
        <title>Draft genome of Tanacetum cinerariifolium, the natural source of mosquito coil.</title>
        <authorList>
            <person name="Yamashiro T."/>
            <person name="Shiraishi A."/>
            <person name="Satake H."/>
            <person name="Nakayama K."/>
        </authorList>
    </citation>
    <scope>NUCLEOTIDE SEQUENCE</scope>
</reference>
<dbReference type="InterPro" id="IPR012337">
    <property type="entry name" value="RNaseH-like_sf"/>
</dbReference>
<feature type="coiled-coil region" evidence="1">
    <location>
        <begin position="260"/>
        <end position="308"/>
    </location>
</feature>
<dbReference type="SUPFAM" id="SSF53098">
    <property type="entry name" value="Ribonuclease H-like"/>
    <property type="match status" value="1"/>
</dbReference>
<accession>A0A6L2J9U5</accession>
<feature type="compositionally biased region" description="Low complexity" evidence="2">
    <location>
        <begin position="166"/>
        <end position="175"/>
    </location>
</feature>
<dbReference type="EMBL" id="BKCJ010000468">
    <property type="protein sequence ID" value="GEU33470.1"/>
    <property type="molecule type" value="Genomic_DNA"/>
</dbReference>
<feature type="region of interest" description="Disordered" evidence="2">
    <location>
        <begin position="122"/>
        <end position="182"/>
    </location>
</feature>
<evidence type="ECO:0000256" key="2">
    <source>
        <dbReference type="SAM" id="MobiDB-lite"/>
    </source>
</evidence>
<evidence type="ECO:0000259" key="3">
    <source>
        <dbReference type="Pfam" id="PF25597"/>
    </source>
</evidence>
<dbReference type="AlphaFoldDB" id="A0A6L2J9U5"/>
<evidence type="ECO:0000256" key="1">
    <source>
        <dbReference type="SAM" id="Coils"/>
    </source>
</evidence>
<dbReference type="PANTHER" id="PTHR42648:SF32">
    <property type="entry name" value="RIBONUCLEASE H-LIKE DOMAIN, GAG-PRE-INTEGRASE DOMAIN PROTEIN-RELATED"/>
    <property type="match status" value="1"/>
</dbReference>
<comment type="caution">
    <text evidence="4">The sequence shown here is derived from an EMBL/GenBank/DDBJ whole genome shotgun (WGS) entry which is preliminary data.</text>
</comment>
<feature type="domain" description="Retroviral polymerase SH3-like" evidence="3">
    <location>
        <begin position="68"/>
        <end position="123"/>
    </location>
</feature>
<name>A0A6L2J9U5_TANCI</name>